<sequence length="619" mass="62819">MALESEIQTVELTGNIYIDSLLYDYGYQPGTVITYVFQSQDGDPSANGGSLWSSNGRRAGFNQALQTWSAVANIIFQESPVAYDGTGDASIYDWVETMDTLVTTDIALHDLPSAGTITGTYNLDTGYFVSGSTSKGGIGYATFVHEIGHGLGLLHPFNDPGDPVGDPAFPGVTAEYDYGDNDLNQGVFTAMSYLGGYWQVGLSPSASFGWEMGPGAFDIAAAQHIYGANMATASGASSYTLPGVNAAGTGWLCLWDAGGTDTITAGSSGLDAIIDLRAATLINAPGGGGFVSRITGVLGGFTIASGVTIENATGGSGDDWFHGNAANNVITGGAGFDTIDYSGVTAALTINLAAGTATGDGADTLNGIENARGGSGNDTLTAIAGINVVRDALDLTKPGGVAATQQTAIDLDYRFSAHAGDPAVQAGAGQSTVTIHGTNTGGGDWYSFYLASTGSILIDIDNTFAIDSIVTVFAENGVILGSNDDSISQFALDGGSANDYDSYLSLASVPGGQRIFVRVTTFGGDPGTYDLNVSAATTRTASGTVLVGSMLDGGAGNDTLVGGAGLDTLIGGTGDDSFVINQQGDVVVEGDGEGTDTVTASGNFYLYANIENLVQAAGA</sequence>
<dbReference type="Proteomes" id="UP000232587">
    <property type="component" value="Unassembled WGS sequence"/>
</dbReference>
<reference evidence="7 8" key="1">
    <citation type="submission" date="2017-11" db="EMBL/GenBank/DDBJ databases">
        <title>Genomic Encyclopedia of Type Strains, Phase III (KMG-III): the genomes of soil and plant-associated and newly described type strains.</title>
        <authorList>
            <person name="Whitman W."/>
        </authorList>
    </citation>
    <scope>NUCLEOTIDE SEQUENCE [LARGE SCALE GENOMIC DNA]</scope>
    <source>
        <strain evidence="7 8">CGMCC 1.12274</strain>
    </source>
</reference>
<dbReference type="InterPro" id="IPR013858">
    <property type="entry name" value="Peptidase_M10B_C"/>
</dbReference>
<feature type="domain" description="Peptidase metallopeptidase" evidence="6">
    <location>
        <begin position="19"/>
        <end position="190"/>
    </location>
</feature>
<dbReference type="AlphaFoldDB" id="A0A2N0HJ83"/>
<comment type="similarity">
    <text evidence="3">Belongs to the peptidase M10B family.</text>
</comment>
<dbReference type="SUPFAM" id="SSF55486">
    <property type="entry name" value="Metalloproteases ('zincins'), catalytic domain"/>
    <property type="match status" value="1"/>
</dbReference>
<evidence type="ECO:0000256" key="1">
    <source>
        <dbReference type="ARBA" id="ARBA00001913"/>
    </source>
</evidence>
<comment type="caution">
    <text evidence="7">The sequence shown here is derived from an EMBL/GenBank/DDBJ whole genome shotgun (WGS) entry which is preliminary data.</text>
</comment>
<comment type="cofactor">
    <cofactor evidence="1">
        <name>Ca(2+)</name>
        <dbReference type="ChEBI" id="CHEBI:29108"/>
    </cofactor>
</comment>
<keyword evidence="5" id="KW-0677">Repeat</keyword>
<comment type="subcellular location">
    <subcellularLocation>
        <location evidence="2">Secreted</location>
    </subcellularLocation>
</comment>
<dbReference type="InterPro" id="IPR018511">
    <property type="entry name" value="Hemolysin-typ_Ca-bd_CS"/>
</dbReference>
<dbReference type="OrthoDB" id="733404at2"/>
<evidence type="ECO:0000313" key="7">
    <source>
        <dbReference type="EMBL" id="PKB19000.1"/>
    </source>
</evidence>
<dbReference type="Pfam" id="PF00353">
    <property type="entry name" value="HemolysinCabind"/>
    <property type="match status" value="2"/>
</dbReference>
<dbReference type="GO" id="GO:0008270">
    <property type="term" value="F:zinc ion binding"/>
    <property type="evidence" value="ECO:0007669"/>
    <property type="project" value="InterPro"/>
</dbReference>
<dbReference type="Gene3D" id="2.150.10.10">
    <property type="entry name" value="Serralysin-like metalloprotease, C-terminal"/>
    <property type="match status" value="3"/>
</dbReference>
<dbReference type="RefSeq" id="WP_100866525.1">
    <property type="nucleotide sequence ID" value="NZ_PHUF01000003.1"/>
</dbReference>
<evidence type="ECO:0000256" key="5">
    <source>
        <dbReference type="ARBA" id="ARBA00022737"/>
    </source>
</evidence>
<evidence type="ECO:0000256" key="3">
    <source>
        <dbReference type="ARBA" id="ARBA00009490"/>
    </source>
</evidence>
<evidence type="ECO:0000313" key="8">
    <source>
        <dbReference type="Proteomes" id="UP000232587"/>
    </source>
</evidence>
<dbReference type="InterPro" id="IPR024079">
    <property type="entry name" value="MetalloPept_cat_dom_sf"/>
</dbReference>
<dbReference type="GO" id="GO:0005615">
    <property type="term" value="C:extracellular space"/>
    <property type="evidence" value="ECO:0007669"/>
    <property type="project" value="InterPro"/>
</dbReference>
<name>A0A2N0HJ83_9SPHN</name>
<dbReference type="SUPFAM" id="SSF51120">
    <property type="entry name" value="beta-Roll"/>
    <property type="match status" value="2"/>
</dbReference>
<dbReference type="InterPro" id="IPR011049">
    <property type="entry name" value="Serralysin-like_metalloprot_C"/>
</dbReference>
<evidence type="ECO:0000256" key="2">
    <source>
        <dbReference type="ARBA" id="ARBA00004613"/>
    </source>
</evidence>
<dbReference type="GO" id="GO:0006508">
    <property type="term" value="P:proteolysis"/>
    <property type="evidence" value="ECO:0007669"/>
    <property type="project" value="InterPro"/>
</dbReference>
<proteinExistence type="inferred from homology"/>
<evidence type="ECO:0000256" key="4">
    <source>
        <dbReference type="ARBA" id="ARBA00022525"/>
    </source>
</evidence>
<evidence type="ECO:0000259" key="6">
    <source>
        <dbReference type="SMART" id="SM00235"/>
    </source>
</evidence>
<dbReference type="Gene3D" id="3.40.390.10">
    <property type="entry name" value="Collagenase (Catalytic Domain)"/>
    <property type="match status" value="1"/>
</dbReference>
<dbReference type="GO" id="GO:0008237">
    <property type="term" value="F:metallopeptidase activity"/>
    <property type="evidence" value="ECO:0007669"/>
    <property type="project" value="InterPro"/>
</dbReference>
<dbReference type="InterPro" id="IPR001343">
    <property type="entry name" value="Hemolysn_Ca-bd"/>
</dbReference>
<keyword evidence="4" id="KW-0964">Secreted</keyword>
<accession>A0A2N0HJ83</accession>
<gene>
    <name evidence="7" type="ORF">B0I00_1227</name>
</gene>
<dbReference type="Pfam" id="PF08548">
    <property type="entry name" value="Peptidase_M10_C"/>
    <property type="match status" value="1"/>
</dbReference>
<dbReference type="GO" id="GO:0005509">
    <property type="term" value="F:calcium ion binding"/>
    <property type="evidence" value="ECO:0007669"/>
    <property type="project" value="InterPro"/>
</dbReference>
<keyword evidence="8" id="KW-1185">Reference proteome</keyword>
<dbReference type="EMBL" id="PHUF01000003">
    <property type="protein sequence ID" value="PKB19000.1"/>
    <property type="molecule type" value="Genomic_DNA"/>
</dbReference>
<dbReference type="InterPro" id="IPR006026">
    <property type="entry name" value="Peptidase_Metallo"/>
</dbReference>
<feature type="non-terminal residue" evidence="7">
    <location>
        <position position="619"/>
    </location>
</feature>
<organism evidence="7 8">
    <name type="scientific">Novosphingobium kunmingense</name>
    <dbReference type="NCBI Taxonomy" id="1211806"/>
    <lineage>
        <taxon>Bacteria</taxon>
        <taxon>Pseudomonadati</taxon>
        <taxon>Pseudomonadota</taxon>
        <taxon>Alphaproteobacteria</taxon>
        <taxon>Sphingomonadales</taxon>
        <taxon>Sphingomonadaceae</taxon>
        <taxon>Novosphingobium</taxon>
    </lineage>
</organism>
<dbReference type="SMART" id="SM00235">
    <property type="entry name" value="ZnMc"/>
    <property type="match status" value="1"/>
</dbReference>
<protein>
    <submittedName>
        <fullName evidence="7">Peptidase M10/serralysin-like protein</fullName>
    </submittedName>
</protein>
<dbReference type="PROSITE" id="PS00330">
    <property type="entry name" value="HEMOLYSIN_CALCIUM"/>
    <property type="match status" value="1"/>
</dbReference>
<dbReference type="PRINTS" id="PR00313">
    <property type="entry name" value="CABNDNGRPT"/>
</dbReference>